<evidence type="ECO:0000256" key="3">
    <source>
        <dbReference type="ARBA" id="ARBA00022801"/>
    </source>
</evidence>
<dbReference type="InterPro" id="IPR013785">
    <property type="entry name" value="Aldolase_TIM"/>
</dbReference>
<feature type="region of interest" description="Disordered" evidence="5">
    <location>
        <begin position="127"/>
        <end position="281"/>
    </location>
</feature>
<name>A0A7J6M1G7_PEROL</name>
<feature type="domain" description="Glycosyl hydrolase family 36 C-terminal" evidence="6">
    <location>
        <begin position="948"/>
        <end position="1039"/>
    </location>
</feature>
<dbReference type="Gene3D" id="2.60.40.1180">
    <property type="entry name" value="Golgi alpha-mannosidase II"/>
    <property type="match status" value="2"/>
</dbReference>
<keyword evidence="3" id="KW-0378">Hydrolase</keyword>
<organism evidence="8 9">
    <name type="scientific">Perkinsus olseni</name>
    <name type="common">Perkinsus atlanticus</name>
    <dbReference type="NCBI Taxonomy" id="32597"/>
    <lineage>
        <taxon>Eukaryota</taxon>
        <taxon>Sar</taxon>
        <taxon>Alveolata</taxon>
        <taxon>Perkinsozoa</taxon>
        <taxon>Perkinsea</taxon>
        <taxon>Perkinsida</taxon>
        <taxon>Perkinsidae</taxon>
        <taxon>Perkinsus</taxon>
    </lineage>
</organism>
<evidence type="ECO:0000259" key="6">
    <source>
        <dbReference type="Pfam" id="PF16874"/>
    </source>
</evidence>
<keyword evidence="4" id="KW-0326">Glycosidase</keyword>
<dbReference type="PRINTS" id="PR00743">
    <property type="entry name" value="GLHYDRLASE36"/>
</dbReference>
<dbReference type="InterPro" id="IPR013780">
    <property type="entry name" value="Glyco_hydro_b"/>
</dbReference>
<dbReference type="InterPro" id="IPR031705">
    <property type="entry name" value="Glyco_hydro_36_C"/>
</dbReference>
<evidence type="ECO:0000256" key="1">
    <source>
        <dbReference type="ARBA" id="ARBA00001255"/>
    </source>
</evidence>
<dbReference type="Gene3D" id="3.20.20.70">
    <property type="entry name" value="Aldolase class I"/>
    <property type="match status" value="2"/>
</dbReference>
<evidence type="ECO:0000256" key="4">
    <source>
        <dbReference type="ARBA" id="ARBA00023295"/>
    </source>
</evidence>
<gene>
    <name evidence="8" type="primary">VPS28_1</name>
    <name evidence="8" type="ORF">FOL46_003745</name>
</gene>
<dbReference type="Pfam" id="PF16875">
    <property type="entry name" value="Glyco_hydro_36N"/>
    <property type="match status" value="2"/>
</dbReference>
<dbReference type="InterPro" id="IPR050985">
    <property type="entry name" value="Alpha-glycosidase_related"/>
</dbReference>
<dbReference type="GO" id="GO:0004557">
    <property type="term" value="F:alpha-galactosidase activity"/>
    <property type="evidence" value="ECO:0007669"/>
    <property type="project" value="UniProtKB-EC"/>
</dbReference>
<feature type="region of interest" description="Disordered" evidence="5">
    <location>
        <begin position="1049"/>
        <end position="1074"/>
    </location>
</feature>
<dbReference type="InterPro" id="IPR038417">
    <property type="entry name" value="Alpga-gal_N_sf"/>
</dbReference>
<dbReference type="SUPFAM" id="SSF51445">
    <property type="entry name" value="(Trans)glycosidases"/>
    <property type="match status" value="2"/>
</dbReference>
<dbReference type="Proteomes" id="UP000572268">
    <property type="component" value="Unassembled WGS sequence"/>
</dbReference>
<feature type="compositionally biased region" description="Acidic residues" evidence="5">
    <location>
        <begin position="211"/>
        <end position="223"/>
    </location>
</feature>
<reference evidence="8 9" key="1">
    <citation type="submission" date="2020-04" db="EMBL/GenBank/DDBJ databases">
        <title>Perkinsus olseni comparative genomics.</title>
        <authorList>
            <person name="Bogema D.R."/>
        </authorList>
    </citation>
    <scope>NUCLEOTIDE SEQUENCE [LARGE SCALE GENOMIC DNA]</scope>
    <source>
        <strain evidence="8">ATCC PRA-31</strain>
    </source>
</reference>
<feature type="domain" description="Glycosyl hydrolase family 36 N-terminal" evidence="7">
    <location>
        <begin position="318"/>
        <end position="550"/>
    </location>
</feature>
<proteinExistence type="predicted"/>
<evidence type="ECO:0000256" key="2">
    <source>
        <dbReference type="ARBA" id="ARBA00012755"/>
    </source>
</evidence>
<comment type="caution">
    <text evidence="8">The sequence shown here is derived from an EMBL/GenBank/DDBJ whole genome shotgun (WGS) entry which is preliminary data.</text>
</comment>
<dbReference type="EMBL" id="JABANN010000236">
    <property type="protein sequence ID" value="KAF4665325.1"/>
    <property type="molecule type" value="Genomic_DNA"/>
</dbReference>
<protein>
    <recommendedName>
        <fullName evidence="2">alpha-galactosidase</fullName>
        <ecNumber evidence="2">3.2.1.22</ecNumber>
    </recommendedName>
</protein>
<dbReference type="Pfam" id="PF02065">
    <property type="entry name" value="Melibiase"/>
    <property type="match status" value="2"/>
</dbReference>
<sequence>MDGLYEEDLEEISPLPLASGQEGYLSGGGGGIIYDRLQRIFRLYTTDSMYAFRITTTGQLEHLYWGPNIPPEDDLTFLSLNSLTMASPFDPTGQAEPVGIRELTSEMGKKLKVDDLSERWKTYTREAKSGLGRDRRSTPNGVHAWGLGEDLGKGDPPSADGDTGTTGGQWSDLSVQARVLPHAGPDRSRGGGEGTRNFSPYKGRSNTVDLEVCEEDSPLEWTDDGQPSPGAPVGRISSPLGGLRHDAIQKGQQGPSNKDAAPSWVHQHARRQRSATSGVPQVERGISLEQGRRFSTYAVRPESPSRSEDEVGSTHVTQQIMGKNSLMLEYSDYGTGDYRLPSFKVRYNAESALGHSDISPLEYRDHIIVRGKPSIVGQQDASLPQVRCENRMDAVTLELNLQDRVSGLIVTLYYSVFPEWDVLVRRAKMTNPRSSGSPVGIDRFVSVTTDFEAGNYYFTHFGGSWGREGQRMSQELLAGAMTIGSTRGVSSHMHNPMGIISKGPYNEDAGYHWGFIFMYSGSFLIECEINETNRLRVNVGFNPMTFKWKLFPGESLSTPETLIVFSSSGATSLTHKCHRILQDRIMPPRLGFYRLASVITTDEDRVHVVKVRWRYTRPPVVCNTWESMYFNITDDRVMQLARHAAAVGAEMVVIDDGWFTNRNDDTGGLGDWEVDKEKLPLGIPHLCNAINQLGLGFGIWMEPEMASPGCHLLQKYKDCTLQAKNRPMTMRRHQFLLDFSQERVRRYVLKKLRSILSSCNIAYVKWDMNRHLTEAQSALLSDDRPQGETMHRHMLGVYQVLDSITCEFPLVRFETCAGGGGRFDAGMLYFGPQIWASDNTDACCRARIQAGLSVGYPMITMGSHITATPNHQTGRILPGNVRGVMSMLGAMGVELNLMKADVELLAEIRALIHVYKTTLDFGLLRGQFYRLWDPFDSHSTQVYGAEVTAWMQVSEDRSRAVVMACLLHLKEVGKIIPRLQLKGLSEDTLYDIIDLAPSSYVRNPQTLQVVCNPVPVSKFSGMQLRGVTLMKAGLPLQFLFDDLSHSPGPASPMESISEKSEGTSTSSLEGHHWKTSLGDPTSGIVYDRYQRIFRLYTAGTLYAFRITTTGQLEHLYWGPKIPPEDDLTFMSLNSLTMASPFDPTGQAEPTGIRELTSAYGKHFEVEDLSDRWKTYSREAKSGIGEDLRRENAFWRRWRMSQLERAEADKRAEPTGVDGEALGLPSTRMSSWSQQHVKPRRGSSMGSPAYGRAMTMGIGGRRASAFVGRPPSPTRSEDEAGPTHVYQQIMGKNSLMLEYSDHGTGDYRLPSFKVRYNAKSELGHSDISPLEYVDHRITRGKGRISERPHSSLPQVRCESDDECITLEVDLQDSVSGLTVTLFYSVYPQWDVIVRKTRMINPASSGLPVGVDHFMSTTSNFESGNHHVTHFGGSWGREAQKISFQLQQGATRIESTRGVSSHMHNPMCVISKGPFNEDAGYHWGFMFVYSGSFLIECDTNETNRLRVNVGFNSLTFKWKLYPGESITTPETITIFSSSGATSLTHKFHKILQDRLIPSRWRYTRPPVVCNTWESMYFDVTHDRVMQLARHAAAVGAEMVVIDDGWFTNRNDDTGGLGDWEVDKEKLPFGIPHLCNAINQLGLGFGIWIEPEMASPGCHLLQKYKDCTLHAKNRPMTMRRHQFLLDFSQERVRRYVLKKLRSILSSCNIAYVKWDMNRHLTEAQSALLSDDRPQGETMHRHMLGVYQVLDSITCEFPLTGRILPGNVRGGMSMLGAMGVELNLMKADVELLEEIKALLHVYKSCIDANLLKGNFYRLWDPFDIHSTQVFGAEATAWMLVACDRSRAIVMVCMLHLKEVGKIIPRLQLKGLSEDTLYDIIDLAPSSYVRNPQTLQVVCNPVPVSKFSGMQLRGVTLMKAGLPLQFLFDGAAGELSAADLPTTCPPFEFWLLKKLDQSVCVFDYWVRASKSWDTEGILSDLALARAEAAAMDKDELAQLNSAGELDASHTQRAVPTRE</sequence>
<dbReference type="InterPro" id="IPR002252">
    <property type="entry name" value="Glyco_hydro_36"/>
</dbReference>
<dbReference type="InterPro" id="IPR031704">
    <property type="entry name" value="Glyco_hydro_36_N"/>
</dbReference>
<dbReference type="EC" id="3.2.1.22" evidence="2"/>
<dbReference type="Gene3D" id="2.70.98.60">
    <property type="entry name" value="alpha-galactosidase from lactobacil brevis"/>
    <property type="match status" value="4"/>
</dbReference>
<feature type="domain" description="Glycosyl hydrolase family 36 C-terminal" evidence="6">
    <location>
        <begin position="1831"/>
        <end position="1922"/>
    </location>
</feature>
<feature type="region of interest" description="Disordered" evidence="5">
    <location>
        <begin position="1206"/>
        <end position="1247"/>
    </location>
</feature>
<evidence type="ECO:0000313" key="9">
    <source>
        <dbReference type="Proteomes" id="UP000572268"/>
    </source>
</evidence>
<dbReference type="CDD" id="cd14791">
    <property type="entry name" value="GH36"/>
    <property type="match status" value="2"/>
</dbReference>
<dbReference type="GO" id="GO:0016052">
    <property type="term" value="P:carbohydrate catabolic process"/>
    <property type="evidence" value="ECO:0007669"/>
    <property type="project" value="InterPro"/>
</dbReference>
<feature type="compositionally biased region" description="Basic and acidic residues" evidence="5">
    <location>
        <begin position="127"/>
        <end position="137"/>
    </location>
</feature>
<dbReference type="Pfam" id="PF16874">
    <property type="entry name" value="Glyco_hydro_36C"/>
    <property type="match status" value="2"/>
</dbReference>
<comment type="catalytic activity">
    <reaction evidence="1">
        <text>Hydrolysis of terminal, non-reducing alpha-D-galactose residues in alpha-D-galactosides, including galactose oligosaccharides, galactomannans and galactolipids.</text>
        <dbReference type="EC" id="3.2.1.22"/>
    </reaction>
</comment>
<dbReference type="InterPro" id="IPR017853">
    <property type="entry name" value="GH"/>
</dbReference>
<evidence type="ECO:0000313" key="8">
    <source>
        <dbReference type="EMBL" id="KAF4665325.1"/>
    </source>
</evidence>
<evidence type="ECO:0000259" key="7">
    <source>
        <dbReference type="Pfam" id="PF16875"/>
    </source>
</evidence>
<dbReference type="FunFam" id="3.20.20.70:FF:000118">
    <property type="entry name" value="Alpha-galactosidase"/>
    <property type="match status" value="1"/>
</dbReference>
<feature type="compositionally biased region" description="Polar residues" evidence="5">
    <location>
        <begin position="1226"/>
        <end position="1235"/>
    </location>
</feature>
<evidence type="ECO:0000256" key="5">
    <source>
        <dbReference type="SAM" id="MobiDB-lite"/>
    </source>
</evidence>
<dbReference type="PANTHER" id="PTHR43053:SF3">
    <property type="entry name" value="ALPHA-GALACTOSIDASE C-RELATED"/>
    <property type="match status" value="1"/>
</dbReference>
<dbReference type="PANTHER" id="PTHR43053">
    <property type="entry name" value="GLYCOSIDASE FAMILY 31"/>
    <property type="match status" value="1"/>
</dbReference>
<feature type="domain" description="Glycosyl hydrolase family 36 N-terminal" evidence="7">
    <location>
        <begin position="1288"/>
        <end position="1518"/>
    </location>
</feature>
<accession>A0A7J6M1G7</accession>